<dbReference type="AlphaFoldDB" id="A0AAU9D0F5"/>
<protein>
    <submittedName>
        <fullName evidence="8">DNA-binding response regulator</fullName>
    </submittedName>
</protein>
<proteinExistence type="predicted"/>
<evidence type="ECO:0000256" key="3">
    <source>
        <dbReference type="ARBA" id="ARBA00023159"/>
    </source>
</evidence>
<dbReference type="SUPFAM" id="SSF52172">
    <property type="entry name" value="CheY-like"/>
    <property type="match status" value="1"/>
</dbReference>
<evidence type="ECO:0000256" key="2">
    <source>
        <dbReference type="ARBA" id="ARBA00023012"/>
    </source>
</evidence>
<evidence type="ECO:0000256" key="1">
    <source>
        <dbReference type="ARBA" id="ARBA00022490"/>
    </source>
</evidence>
<dbReference type="Gene3D" id="2.40.50.1020">
    <property type="entry name" value="LytTr DNA-binding domain"/>
    <property type="match status" value="1"/>
</dbReference>
<keyword evidence="1" id="KW-0963">Cytoplasm</keyword>
<dbReference type="Pfam" id="PF00072">
    <property type="entry name" value="Response_reg"/>
    <property type="match status" value="1"/>
</dbReference>
<dbReference type="KEGG" id="xak:KIMC2_15900"/>
<dbReference type="SMART" id="SM00850">
    <property type="entry name" value="LytTR"/>
    <property type="match status" value="1"/>
</dbReference>
<sequence>MIKIFICDDQEIHLKAIQKIIEDGILFAEVPMQIKLATTDPFEIVNNITPSETNVYFLDIDLSNETYDGLKLAIKIRESDSHGFLIFITSHLEFGMLTFEYKLGAFDYIVKTPDTELLKSKINSALKAIADRCQTDQHNQEEDKNPQRIKFTSDYEEKYVLINELIMLEVIGNHKLQIMSKHQNFECNGALGKLEYELPNYFFRCNRSIIINLKEVASRSEKNETITLSNGAEVQCSKRQQKKFEQLITKLNL</sequence>
<feature type="domain" description="Response regulatory" evidence="6">
    <location>
        <begin position="3"/>
        <end position="126"/>
    </location>
</feature>
<dbReference type="PROSITE" id="PS50110">
    <property type="entry name" value="RESPONSE_REGULATORY"/>
    <property type="match status" value="1"/>
</dbReference>
<dbReference type="InterPro" id="IPR046947">
    <property type="entry name" value="LytR-like"/>
</dbReference>
<reference evidence="8 9" key="1">
    <citation type="journal article" date="2023" name="Microbiol. Spectr.">
        <title>Symbiosis of Carpenter Bees with Uncharacterized Lactic Acid Bacteria Showing NAD Auxotrophy.</title>
        <authorList>
            <person name="Kawasaki S."/>
            <person name="Ozawa K."/>
            <person name="Mori T."/>
            <person name="Yamamoto A."/>
            <person name="Ito M."/>
            <person name="Ohkuma M."/>
            <person name="Sakamoto M."/>
            <person name="Matsutani M."/>
        </authorList>
    </citation>
    <scope>NUCLEOTIDE SEQUENCE [LARGE SCALE GENOMIC DNA]</scope>
    <source>
        <strain evidence="8 9">KimC2</strain>
    </source>
</reference>
<keyword evidence="9" id="KW-1185">Reference proteome</keyword>
<dbReference type="Pfam" id="PF04397">
    <property type="entry name" value="LytTR"/>
    <property type="match status" value="1"/>
</dbReference>
<evidence type="ECO:0000256" key="4">
    <source>
        <dbReference type="ARBA" id="ARBA00037164"/>
    </source>
</evidence>
<evidence type="ECO:0000313" key="9">
    <source>
        <dbReference type="Proteomes" id="UP001321804"/>
    </source>
</evidence>
<dbReference type="InterPro" id="IPR011006">
    <property type="entry name" value="CheY-like_superfamily"/>
</dbReference>
<dbReference type="SMART" id="SM00448">
    <property type="entry name" value="REC"/>
    <property type="match status" value="1"/>
</dbReference>
<keyword evidence="2" id="KW-0902">Two-component regulatory system</keyword>
<dbReference type="Proteomes" id="UP001321804">
    <property type="component" value="Chromosome"/>
</dbReference>
<keyword evidence="8" id="KW-0238">DNA-binding</keyword>
<dbReference type="RefSeq" id="WP_317695731.1">
    <property type="nucleotide sequence ID" value="NZ_AP026801.1"/>
</dbReference>
<evidence type="ECO:0000259" key="7">
    <source>
        <dbReference type="PROSITE" id="PS50930"/>
    </source>
</evidence>
<dbReference type="GO" id="GO:0003677">
    <property type="term" value="F:DNA binding"/>
    <property type="evidence" value="ECO:0007669"/>
    <property type="project" value="UniProtKB-KW"/>
</dbReference>
<comment type="function">
    <text evidence="4">Required for high-level post-exponential phase expression of a series of secreted proteins.</text>
</comment>
<dbReference type="PANTHER" id="PTHR37299">
    <property type="entry name" value="TRANSCRIPTIONAL REGULATOR-RELATED"/>
    <property type="match status" value="1"/>
</dbReference>
<dbReference type="GO" id="GO:0000156">
    <property type="term" value="F:phosphorelay response regulator activity"/>
    <property type="evidence" value="ECO:0007669"/>
    <property type="project" value="InterPro"/>
</dbReference>
<evidence type="ECO:0000313" key="8">
    <source>
        <dbReference type="EMBL" id="BDR57028.1"/>
    </source>
</evidence>
<evidence type="ECO:0000259" key="6">
    <source>
        <dbReference type="PROSITE" id="PS50110"/>
    </source>
</evidence>
<dbReference type="PROSITE" id="PS50930">
    <property type="entry name" value="HTH_LYTTR"/>
    <property type="match status" value="1"/>
</dbReference>
<evidence type="ECO:0000256" key="5">
    <source>
        <dbReference type="PROSITE-ProRule" id="PRU00169"/>
    </source>
</evidence>
<keyword evidence="5" id="KW-0597">Phosphoprotein</keyword>
<dbReference type="InterPro" id="IPR001789">
    <property type="entry name" value="Sig_transdc_resp-reg_receiver"/>
</dbReference>
<accession>A0AAU9D0F5</accession>
<name>A0AAU9D0F5_9LACO</name>
<feature type="modified residue" description="4-aspartylphosphate" evidence="5">
    <location>
        <position position="59"/>
    </location>
</feature>
<dbReference type="InterPro" id="IPR007492">
    <property type="entry name" value="LytTR_DNA-bd_dom"/>
</dbReference>
<keyword evidence="3" id="KW-0010">Activator</keyword>
<feature type="domain" description="HTH LytTR-type" evidence="7">
    <location>
        <begin position="149"/>
        <end position="250"/>
    </location>
</feature>
<gene>
    <name evidence="8" type="ORF">KIMC2_15900</name>
</gene>
<dbReference type="PANTHER" id="PTHR37299:SF3">
    <property type="entry name" value="STAGE 0 SPORULATION PROTEIN A HOMOLOG"/>
    <property type="match status" value="1"/>
</dbReference>
<dbReference type="Gene3D" id="3.40.50.2300">
    <property type="match status" value="1"/>
</dbReference>
<dbReference type="EMBL" id="AP026801">
    <property type="protein sequence ID" value="BDR57028.1"/>
    <property type="molecule type" value="Genomic_DNA"/>
</dbReference>
<organism evidence="8 9">
    <name type="scientific">Xylocopilactobacillus apis</name>
    <dbReference type="NCBI Taxonomy" id="2932183"/>
    <lineage>
        <taxon>Bacteria</taxon>
        <taxon>Bacillati</taxon>
        <taxon>Bacillota</taxon>
        <taxon>Bacilli</taxon>
        <taxon>Lactobacillales</taxon>
        <taxon>Lactobacillaceae</taxon>
        <taxon>Xylocopilactobacillus</taxon>
    </lineage>
</organism>